<dbReference type="PANTHER" id="PTHR43249">
    <property type="entry name" value="UDP-N-ACETYL-2-AMINO-2-DEOXY-D-GLUCURONATE OXIDASE"/>
    <property type="match status" value="1"/>
</dbReference>
<evidence type="ECO:0000259" key="3">
    <source>
        <dbReference type="Pfam" id="PF02894"/>
    </source>
</evidence>
<keyword evidence="5" id="KW-1185">Reference proteome</keyword>
<evidence type="ECO:0000256" key="1">
    <source>
        <dbReference type="ARBA" id="ARBA00010928"/>
    </source>
</evidence>
<dbReference type="InterPro" id="IPR000683">
    <property type="entry name" value="Gfo/Idh/MocA-like_OxRdtase_N"/>
</dbReference>
<sequence length="345" mass="38387">MINFAIIGCGRISVFHKEGILETTGAALKAVCDVDKTKAASLVEGLSSIDIYVDYKQLLEDPSIHVVNICTEHYYHSELAVAAMDAGKHVIVEKPVALSLEEADRMIEAQKKNGIKATVVFQNRYNKAVAMMRDAVEEGRLGELSHGVGSIRWYRDQSYYGQDSWRGTQKQKDGFLMNQTIHTIDLLTWMMGPVKKVTGQVSTKFFEIEMENIGAATMEFENGAIGIIEGAGTVYPDDLEGRLSIFGEKGTIVLGGTSANKIETWRFSNDFQKEQIASLELLREQEENAPTVYGFGHEKVIQDMVDAIHQNREPIISLMDGKNALEIVLAIYESAKKDGQPVYLR</sequence>
<protein>
    <submittedName>
        <fullName evidence="4">Gfo/Idh/MocA family oxidoreductase</fullName>
    </submittedName>
</protein>
<comment type="similarity">
    <text evidence="1">Belongs to the Gfo/Idh/MocA family.</text>
</comment>
<proteinExistence type="inferred from homology"/>
<gene>
    <name evidence="4" type="ORF">KS419_01045</name>
</gene>
<accession>A0ABS6J9T0</accession>
<comment type="caution">
    <text evidence="4">The sequence shown here is derived from an EMBL/GenBank/DDBJ whole genome shotgun (WGS) entry which is preliminary data.</text>
</comment>
<dbReference type="InterPro" id="IPR052515">
    <property type="entry name" value="Gfo/Idh/MocA_Oxidoreductase"/>
</dbReference>
<name>A0ABS6J9T0_9BACI</name>
<dbReference type="Pfam" id="PF01408">
    <property type="entry name" value="GFO_IDH_MocA"/>
    <property type="match status" value="1"/>
</dbReference>
<organism evidence="4 5">
    <name type="scientific">Evansella tamaricis</name>
    <dbReference type="NCBI Taxonomy" id="2069301"/>
    <lineage>
        <taxon>Bacteria</taxon>
        <taxon>Bacillati</taxon>
        <taxon>Bacillota</taxon>
        <taxon>Bacilli</taxon>
        <taxon>Bacillales</taxon>
        <taxon>Bacillaceae</taxon>
        <taxon>Evansella</taxon>
    </lineage>
</organism>
<dbReference type="Proteomes" id="UP000784880">
    <property type="component" value="Unassembled WGS sequence"/>
</dbReference>
<feature type="domain" description="Gfo/Idh/MocA-like oxidoreductase C-terminal" evidence="3">
    <location>
        <begin position="133"/>
        <end position="342"/>
    </location>
</feature>
<dbReference type="RefSeq" id="WP_217064244.1">
    <property type="nucleotide sequence ID" value="NZ_JAHQCS010000020.1"/>
</dbReference>
<evidence type="ECO:0000313" key="5">
    <source>
        <dbReference type="Proteomes" id="UP000784880"/>
    </source>
</evidence>
<evidence type="ECO:0000259" key="2">
    <source>
        <dbReference type="Pfam" id="PF01408"/>
    </source>
</evidence>
<evidence type="ECO:0000313" key="4">
    <source>
        <dbReference type="EMBL" id="MBU9710350.1"/>
    </source>
</evidence>
<dbReference type="PANTHER" id="PTHR43249:SF1">
    <property type="entry name" value="D-GLUCOSIDE 3-DEHYDROGENASE"/>
    <property type="match status" value="1"/>
</dbReference>
<reference evidence="4 5" key="1">
    <citation type="submission" date="2021-06" db="EMBL/GenBank/DDBJ databases">
        <title>Bacillus sp. RD4P76, an endophyte from a halophyte.</title>
        <authorList>
            <person name="Sun J.-Q."/>
        </authorList>
    </citation>
    <scope>NUCLEOTIDE SEQUENCE [LARGE SCALE GENOMIC DNA]</scope>
    <source>
        <strain evidence="4 5">CGMCC 1.15917</strain>
    </source>
</reference>
<dbReference type="InterPro" id="IPR004104">
    <property type="entry name" value="Gfo/Idh/MocA-like_OxRdtase_C"/>
</dbReference>
<dbReference type="Pfam" id="PF02894">
    <property type="entry name" value="GFO_IDH_MocA_C"/>
    <property type="match status" value="1"/>
</dbReference>
<dbReference type="EMBL" id="JAHQCS010000020">
    <property type="protein sequence ID" value="MBU9710350.1"/>
    <property type="molecule type" value="Genomic_DNA"/>
</dbReference>
<feature type="domain" description="Gfo/Idh/MocA-like oxidoreductase N-terminal" evidence="2">
    <location>
        <begin position="2"/>
        <end position="119"/>
    </location>
</feature>